<sequence length="209" mass="23331">MKAECLKIHPVYPENKKLEKVTEILRQGGVIIYPTDTIYALGCDLLNPQAIERLCHIKGVDPQKNQFSFLCQDISQVSEYVKNLTTPIYKMMKKALPGPYTFILPSSNHVPKKIDTKRKTVGIRVTDHAIPQQLVTRLGHPMITTSVHDEDEIVAYATDPALIYERFADQVDIIIDGGMGNNVASTVIDCTQDEPQILRKGLGDTTLLA</sequence>
<dbReference type="PROSITE" id="PS51163">
    <property type="entry name" value="YRDC"/>
    <property type="match status" value="1"/>
</dbReference>
<dbReference type="GO" id="GO:0061710">
    <property type="term" value="F:L-threonylcarbamoyladenylate synthase"/>
    <property type="evidence" value="ECO:0007669"/>
    <property type="project" value="UniProtKB-EC"/>
</dbReference>
<accession>A0AA49JIK6</accession>
<reference evidence="2" key="1">
    <citation type="journal article" date="2023" name="Comput. Struct. Biotechnol. J.">
        <title>Discovery of a novel marine Bacteroidetes with a rich repertoire of carbohydrate-active enzymes.</title>
        <authorList>
            <person name="Chen B."/>
            <person name="Liu G."/>
            <person name="Chen Q."/>
            <person name="Wang H."/>
            <person name="Liu L."/>
            <person name="Tang K."/>
        </authorList>
    </citation>
    <scope>NUCLEOTIDE SEQUENCE</scope>
    <source>
        <strain evidence="2">TK19036</strain>
    </source>
</reference>
<protein>
    <submittedName>
        <fullName evidence="2">L-threonylcarbamoyladenylate synthase</fullName>
        <ecNumber evidence="2">2.7.7.87</ecNumber>
    </submittedName>
</protein>
<dbReference type="GO" id="GO:0003725">
    <property type="term" value="F:double-stranded RNA binding"/>
    <property type="evidence" value="ECO:0007669"/>
    <property type="project" value="InterPro"/>
</dbReference>
<dbReference type="AlphaFoldDB" id="A0AA49JIK6"/>
<proteinExistence type="predicted"/>
<reference evidence="2" key="2">
    <citation type="journal article" date="2024" name="Antonie Van Leeuwenhoek">
        <title>Roseihalotalea indica gen. nov., sp. nov., a halophilic Bacteroidetes from mesopelagic Southwest Indian Ocean with higher carbohydrate metabolic potential.</title>
        <authorList>
            <person name="Chen B."/>
            <person name="Zhang M."/>
            <person name="Lin D."/>
            <person name="Ye J."/>
            <person name="Tang K."/>
        </authorList>
    </citation>
    <scope>NUCLEOTIDE SEQUENCE</scope>
    <source>
        <strain evidence="2">TK19036</strain>
    </source>
</reference>
<keyword evidence="2" id="KW-0548">Nucleotidyltransferase</keyword>
<dbReference type="NCBIfam" id="TIGR00057">
    <property type="entry name" value="L-threonylcarbamoyladenylate synthase"/>
    <property type="match status" value="1"/>
</dbReference>
<dbReference type="InterPro" id="IPR017945">
    <property type="entry name" value="DHBP_synth_RibB-like_a/b_dom"/>
</dbReference>
<dbReference type="EMBL" id="CP120682">
    <property type="protein sequence ID" value="WKN35562.1"/>
    <property type="molecule type" value="Genomic_DNA"/>
</dbReference>
<feature type="domain" description="YrdC-like" evidence="1">
    <location>
        <begin position="15"/>
        <end position="203"/>
    </location>
</feature>
<organism evidence="2">
    <name type="scientific">Roseihalotalea indica</name>
    <dbReference type="NCBI Taxonomy" id="2867963"/>
    <lineage>
        <taxon>Bacteria</taxon>
        <taxon>Pseudomonadati</taxon>
        <taxon>Bacteroidota</taxon>
        <taxon>Cytophagia</taxon>
        <taxon>Cytophagales</taxon>
        <taxon>Catalimonadaceae</taxon>
        <taxon>Roseihalotalea</taxon>
    </lineage>
</organism>
<dbReference type="EC" id="2.7.7.87" evidence="2"/>
<gene>
    <name evidence="2" type="ORF">K4G66_24625</name>
</gene>
<dbReference type="InterPro" id="IPR052532">
    <property type="entry name" value="SUA5_domain"/>
</dbReference>
<dbReference type="PANTHER" id="PTHR42828:SF3">
    <property type="entry name" value="THREONYLCARBAMOYL-AMP SYNTHASE"/>
    <property type="match status" value="1"/>
</dbReference>
<evidence type="ECO:0000313" key="2">
    <source>
        <dbReference type="EMBL" id="WKN35562.1"/>
    </source>
</evidence>
<name>A0AA49JIK6_9BACT</name>
<dbReference type="Pfam" id="PF01300">
    <property type="entry name" value="Sua5_yciO_yrdC"/>
    <property type="match status" value="1"/>
</dbReference>
<evidence type="ECO:0000259" key="1">
    <source>
        <dbReference type="PROSITE" id="PS51163"/>
    </source>
</evidence>
<keyword evidence="2" id="KW-0808">Transferase</keyword>
<dbReference type="PANTHER" id="PTHR42828">
    <property type="entry name" value="DHBP SYNTHASE RIBB-LIKE ALPHA/BETA DOMAIN-CONTAINING PROTEIN"/>
    <property type="match status" value="1"/>
</dbReference>
<dbReference type="InterPro" id="IPR006070">
    <property type="entry name" value="Sua5-like_dom"/>
</dbReference>
<dbReference type="SUPFAM" id="SSF55821">
    <property type="entry name" value="YrdC/RibB"/>
    <property type="match status" value="1"/>
</dbReference>
<dbReference type="Gene3D" id="3.90.870.10">
    <property type="entry name" value="DHBP synthase"/>
    <property type="match status" value="1"/>
</dbReference>